<protein>
    <submittedName>
        <fullName evidence="2">Uncharacterized protein</fullName>
    </submittedName>
</protein>
<dbReference type="AlphaFoldDB" id="A0A831A138"/>
<keyword evidence="1" id="KW-1133">Transmembrane helix</keyword>
<reference evidence="2 3" key="1">
    <citation type="submission" date="2012-11" db="EMBL/GenBank/DDBJ databases">
        <authorList>
            <person name="Linke B."/>
        </authorList>
    </citation>
    <scope>NUCLEOTIDE SEQUENCE [LARGE SCALE GENOMIC DNA]</scope>
    <source>
        <strain evidence="3">CFBP 1232</strain>
    </source>
</reference>
<proteinExistence type="predicted"/>
<gene>
    <name evidence="2" type="ORF">BN437_1163</name>
</gene>
<evidence type="ECO:0000313" key="3">
    <source>
        <dbReference type="Proteomes" id="UP000013111"/>
    </source>
</evidence>
<comment type="caution">
    <text evidence="2">The sequence shown here is derived from an EMBL/GenBank/DDBJ whole genome shotgun (WGS) entry which is preliminary data.</text>
</comment>
<keyword evidence="1" id="KW-0472">Membrane</keyword>
<reference evidence="2 3" key="2">
    <citation type="submission" date="2013-04" db="EMBL/GenBank/DDBJ databases">
        <title>Comparative genomics of 12 strains of Erwinia amylovora identifies a pan-genome with a large conserved core and provides insights into host specificity.</title>
        <authorList>
            <person name="Mann R.A."/>
            <person name="Smits T.H.M."/>
            <person name="Buehlmann A."/>
            <person name="Blom J."/>
            <person name="Goesmann A."/>
            <person name="Frey J.E."/>
            <person name="Plummer K.M."/>
            <person name="Beer S.V."/>
            <person name="Luck J."/>
            <person name="Duffy B."/>
            <person name="Rodoni B."/>
        </authorList>
    </citation>
    <scope>NUCLEOTIDE SEQUENCE [LARGE SCALE GENOMIC DNA]</scope>
    <source>
        <strain evidence="3">CFBP 1232</strain>
    </source>
</reference>
<organism evidence="2 3">
    <name type="scientific">Erwinia amylovora NBRC 12687 = CFBP 1232</name>
    <dbReference type="NCBI Taxonomy" id="1219359"/>
    <lineage>
        <taxon>Bacteria</taxon>
        <taxon>Pseudomonadati</taxon>
        <taxon>Pseudomonadota</taxon>
        <taxon>Gammaproteobacteria</taxon>
        <taxon>Enterobacterales</taxon>
        <taxon>Erwiniaceae</taxon>
        <taxon>Erwinia</taxon>
    </lineage>
</organism>
<accession>A0A831A138</accession>
<evidence type="ECO:0000256" key="1">
    <source>
        <dbReference type="SAM" id="Phobius"/>
    </source>
</evidence>
<evidence type="ECO:0000313" key="2">
    <source>
        <dbReference type="EMBL" id="CCO93115.1"/>
    </source>
</evidence>
<dbReference type="EMBL" id="CAPB01000008">
    <property type="protein sequence ID" value="CCO93115.1"/>
    <property type="molecule type" value="Genomic_DNA"/>
</dbReference>
<dbReference type="Proteomes" id="UP000013111">
    <property type="component" value="Unassembled WGS sequence"/>
</dbReference>
<keyword evidence="1" id="KW-0812">Transmembrane</keyword>
<sequence length="57" mass="6674">MHRATTPHRPNSVILNVIKCTGFLAIILNPLHQFNRLRTSALRALHFFLHDKWQVND</sequence>
<feature type="transmembrane region" description="Helical" evidence="1">
    <location>
        <begin position="12"/>
        <end position="31"/>
    </location>
</feature>
<name>A0A831A138_ERWAM</name>